<feature type="transmembrane region" description="Helical" evidence="18">
    <location>
        <begin position="233"/>
        <end position="254"/>
    </location>
</feature>
<name>A0A4Y5QJR2_9EUCA</name>
<dbReference type="EC" id="7.1.1.2" evidence="4 18"/>
<dbReference type="PRINTS" id="PR01436">
    <property type="entry name" value="NADHDHGNASE2"/>
</dbReference>
<keyword evidence="12 18" id="KW-1133">Transmembrane helix</keyword>
<sequence length="334" mass="37222">MIFSHHQMIFSFSLILGAFLGVSSSSIFGAWIGLELNLLSFIPIIAMKNNQLSSEASLKYFLIQALGSASILFSGLMLTLELHFCCSILSMALLLKMGAAPLHFWLPQVMEGLTWFQSIILMTIQKMAPMFLLTYPLSTSSPTHNIIFMSAMMSAIVGALGGLNQTLLRKIMAFSSINHMSWMLSSLLINETAWTFYFLTYCLTSSTTAILFNTQKAYHMSQLANLKTSSPELSLLAFLSLLSLGGLPPFIGFLPKWILINELVHSKLFILLLFLLASALFTLYFYLRIATSFITLLSPKLLWSQTPVSFQILLPMLILLNLVALLLMPSTLLF</sequence>
<keyword evidence="8 18" id="KW-0812">Transmembrane</keyword>
<comment type="similarity">
    <text evidence="3 18">Belongs to the complex I subunit 2 family.</text>
</comment>
<dbReference type="InterPro" id="IPR003917">
    <property type="entry name" value="NADH_UbQ_OxRdtase_chain2"/>
</dbReference>
<feature type="transmembrane region" description="Helical" evidence="18">
    <location>
        <begin position="146"/>
        <end position="164"/>
    </location>
</feature>
<evidence type="ECO:0000313" key="20">
    <source>
        <dbReference type="EMBL" id="QCX31752.1"/>
    </source>
</evidence>
<keyword evidence="15 18" id="KW-0496">Mitochondrion</keyword>
<comment type="function">
    <text evidence="18">Core subunit of the mitochondrial membrane respiratory chain NADH dehydrogenase (Complex I) which catalyzes electron transfer from NADH through the respiratory chain, using ubiquinone as an electron acceptor. Essential for the catalytic activity and assembly of complex I.</text>
</comment>
<evidence type="ECO:0000256" key="1">
    <source>
        <dbReference type="ARBA" id="ARBA00003257"/>
    </source>
</evidence>
<accession>A0A4Y5QJR2</accession>
<evidence type="ECO:0000259" key="19">
    <source>
        <dbReference type="Pfam" id="PF00361"/>
    </source>
</evidence>
<feature type="domain" description="NADH:quinone oxidoreductase/Mrp antiporter transmembrane" evidence="19">
    <location>
        <begin position="81"/>
        <end position="281"/>
    </location>
</feature>
<evidence type="ECO:0000256" key="6">
    <source>
        <dbReference type="ARBA" id="ARBA00022448"/>
    </source>
</evidence>
<feature type="transmembrane region" description="Helical" evidence="18">
    <location>
        <begin position="266"/>
        <end position="287"/>
    </location>
</feature>
<comment type="subcellular location">
    <subcellularLocation>
        <location evidence="2 18">Mitochondrion inner membrane</location>
        <topology evidence="2 18">Multi-pass membrane protein</topology>
    </subcellularLocation>
</comment>
<evidence type="ECO:0000256" key="18">
    <source>
        <dbReference type="RuleBase" id="RU003403"/>
    </source>
</evidence>
<comment type="function">
    <text evidence="1">Core subunit of the mitochondrial membrane respiratory chain NADH dehydrogenase (Complex I) that is believed to belong to the minimal assembly required for catalysis. Complex I functions in the transfer of electrons from NADH to the respiratory chain. The immediate electron acceptor for the enzyme is believed to be ubiquinone.</text>
</comment>
<keyword evidence="13 18" id="KW-0520">NAD</keyword>
<evidence type="ECO:0000256" key="13">
    <source>
        <dbReference type="ARBA" id="ARBA00023027"/>
    </source>
</evidence>
<keyword evidence="16 18" id="KW-0472">Membrane</keyword>
<organism evidence="20">
    <name type="scientific">Axianassa australis</name>
    <dbReference type="NCBI Taxonomy" id="576642"/>
    <lineage>
        <taxon>Eukaryota</taxon>
        <taxon>Metazoa</taxon>
        <taxon>Ecdysozoa</taxon>
        <taxon>Arthropoda</taxon>
        <taxon>Crustacea</taxon>
        <taxon>Multicrustacea</taxon>
        <taxon>Malacostraca</taxon>
        <taxon>Eumalacostraca</taxon>
        <taxon>Eucarida</taxon>
        <taxon>Decapoda</taxon>
        <taxon>Pleocyemata</taxon>
        <taxon>Gebiidea</taxon>
        <taxon>Axianassidae</taxon>
        <taxon>Axianassa</taxon>
    </lineage>
</organism>
<dbReference type="PANTHER" id="PTHR46552:SF1">
    <property type="entry name" value="NADH-UBIQUINONE OXIDOREDUCTASE CHAIN 2"/>
    <property type="match status" value="1"/>
</dbReference>
<geneLocation type="mitochondrion" evidence="20"/>
<keyword evidence="14 18" id="KW-0830">Ubiquinone</keyword>
<evidence type="ECO:0000256" key="10">
    <source>
        <dbReference type="ARBA" id="ARBA00022967"/>
    </source>
</evidence>
<feature type="transmembrane region" description="Helical" evidence="18">
    <location>
        <begin position="71"/>
        <end position="95"/>
    </location>
</feature>
<evidence type="ECO:0000256" key="5">
    <source>
        <dbReference type="ARBA" id="ARBA00021008"/>
    </source>
</evidence>
<dbReference type="InterPro" id="IPR050175">
    <property type="entry name" value="Complex_I_Subunit_2"/>
</dbReference>
<keyword evidence="6" id="KW-0813">Transport</keyword>
<dbReference type="InterPro" id="IPR001750">
    <property type="entry name" value="ND/Mrp_TM"/>
</dbReference>
<dbReference type="Pfam" id="PF00361">
    <property type="entry name" value="Proton_antipo_M"/>
    <property type="match status" value="2"/>
</dbReference>
<dbReference type="GO" id="GO:0005743">
    <property type="term" value="C:mitochondrial inner membrane"/>
    <property type="evidence" value="ECO:0007669"/>
    <property type="project" value="UniProtKB-SubCell"/>
</dbReference>
<evidence type="ECO:0000256" key="4">
    <source>
        <dbReference type="ARBA" id="ARBA00012944"/>
    </source>
</evidence>
<dbReference type="GO" id="GO:0006120">
    <property type="term" value="P:mitochondrial electron transport, NADH to ubiquinone"/>
    <property type="evidence" value="ECO:0007669"/>
    <property type="project" value="InterPro"/>
</dbReference>
<proteinExistence type="inferred from homology"/>
<keyword evidence="11 18" id="KW-0249">Electron transport</keyword>
<keyword evidence="9 18" id="KW-0999">Mitochondrion inner membrane</keyword>
<comment type="catalytic activity">
    <reaction evidence="17 18">
        <text>a ubiquinone + NADH + 5 H(+)(in) = a ubiquinol + NAD(+) + 4 H(+)(out)</text>
        <dbReference type="Rhea" id="RHEA:29091"/>
        <dbReference type="Rhea" id="RHEA-COMP:9565"/>
        <dbReference type="Rhea" id="RHEA-COMP:9566"/>
        <dbReference type="ChEBI" id="CHEBI:15378"/>
        <dbReference type="ChEBI" id="CHEBI:16389"/>
        <dbReference type="ChEBI" id="CHEBI:17976"/>
        <dbReference type="ChEBI" id="CHEBI:57540"/>
        <dbReference type="ChEBI" id="CHEBI:57945"/>
        <dbReference type="EC" id="7.1.1.2"/>
    </reaction>
</comment>
<reference evidence="20" key="1">
    <citation type="submission" date="2018-04" db="EMBL/GenBank/DDBJ databases">
        <title>Complete mitochondrial genome of Axianassa australis.</title>
        <authorList>
            <person name="Tan M.H."/>
            <person name="Gan H.M."/>
            <person name="Lee Y.P."/>
            <person name="Austin C.M."/>
        </authorList>
    </citation>
    <scope>NUCLEOTIDE SEQUENCE</scope>
</reference>
<feature type="domain" description="NADH:quinone oxidoreductase/Mrp antiporter transmembrane" evidence="19">
    <location>
        <begin position="24"/>
        <end position="78"/>
    </location>
</feature>
<evidence type="ECO:0000256" key="15">
    <source>
        <dbReference type="ARBA" id="ARBA00023128"/>
    </source>
</evidence>
<evidence type="ECO:0000256" key="11">
    <source>
        <dbReference type="ARBA" id="ARBA00022982"/>
    </source>
</evidence>
<evidence type="ECO:0000256" key="3">
    <source>
        <dbReference type="ARBA" id="ARBA00007012"/>
    </source>
</evidence>
<evidence type="ECO:0000256" key="8">
    <source>
        <dbReference type="ARBA" id="ARBA00022692"/>
    </source>
</evidence>
<dbReference type="PANTHER" id="PTHR46552">
    <property type="entry name" value="NADH-UBIQUINONE OXIDOREDUCTASE CHAIN 2"/>
    <property type="match status" value="1"/>
</dbReference>
<dbReference type="GO" id="GO:0008137">
    <property type="term" value="F:NADH dehydrogenase (ubiquinone) activity"/>
    <property type="evidence" value="ECO:0007669"/>
    <property type="project" value="UniProtKB-EC"/>
</dbReference>
<evidence type="ECO:0000256" key="12">
    <source>
        <dbReference type="ARBA" id="ARBA00022989"/>
    </source>
</evidence>
<dbReference type="EMBL" id="MH234568">
    <property type="protein sequence ID" value="QCX31752.1"/>
    <property type="molecule type" value="Genomic_DNA"/>
</dbReference>
<gene>
    <name evidence="20" type="primary">nad2</name>
</gene>
<evidence type="ECO:0000256" key="16">
    <source>
        <dbReference type="ARBA" id="ARBA00023136"/>
    </source>
</evidence>
<feature type="transmembrane region" description="Helical" evidence="18">
    <location>
        <begin position="195"/>
        <end position="212"/>
    </location>
</feature>
<evidence type="ECO:0000256" key="2">
    <source>
        <dbReference type="ARBA" id="ARBA00004448"/>
    </source>
</evidence>
<protein>
    <recommendedName>
        <fullName evidence="5 18">NADH-ubiquinone oxidoreductase chain 2</fullName>
        <ecNumber evidence="4 18">7.1.1.2</ecNumber>
    </recommendedName>
</protein>
<evidence type="ECO:0000256" key="14">
    <source>
        <dbReference type="ARBA" id="ARBA00023075"/>
    </source>
</evidence>
<keyword evidence="7 18" id="KW-0679">Respiratory chain</keyword>
<evidence type="ECO:0000256" key="17">
    <source>
        <dbReference type="ARBA" id="ARBA00049551"/>
    </source>
</evidence>
<feature type="transmembrane region" description="Helical" evidence="18">
    <location>
        <begin position="308"/>
        <end position="328"/>
    </location>
</feature>
<keyword evidence="10 18" id="KW-1278">Translocase</keyword>
<dbReference type="AlphaFoldDB" id="A0A4Y5QJR2"/>
<evidence type="ECO:0000256" key="9">
    <source>
        <dbReference type="ARBA" id="ARBA00022792"/>
    </source>
</evidence>
<evidence type="ECO:0000256" key="7">
    <source>
        <dbReference type="ARBA" id="ARBA00022660"/>
    </source>
</evidence>